<evidence type="ECO:0000313" key="2">
    <source>
        <dbReference type="EMBL" id="KAK0613845.1"/>
    </source>
</evidence>
<protein>
    <submittedName>
        <fullName evidence="2">Uncharacterized protein</fullName>
    </submittedName>
</protein>
<keyword evidence="1" id="KW-0175">Coiled coil</keyword>
<dbReference type="AlphaFoldDB" id="A0AA39WEE8"/>
<accession>A0AA39WEE8</accession>
<name>A0AA39WEE8_9PEZI</name>
<proteinExistence type="predicted"/>
<comment type="caution">
    <text evidence="2">The sequence shown here is derived from an EMBL/GenBank/DDBJ whole genome shotgun (WGS) entry which is preliminary data.</text>
</comment>
<evidence type="ECO:0000313" key="3">
    <source>
        <dbReference type="Proteomes" id="UP001175000"/>
    </source>
</evidence>
<reference evidence="2" key="1">
    <citation type="submission" date="2023-06" db="EMBL/GenBank/DDBJ databases">
        <title>Genome-scale phylogeny and comparative genomics of the fungal order Sordariales.</title>
        <authorList>
            <consortium name="Lawrence Berkeley National Laboratory"/>
            <person name="Hensen N."/>
            <person name="Bonometti L."/>
            <person name="Westerberg I."/>
            <person name="Brannstrom I.O."/>
            <person name="Guillou S."/>
            <person name="Cros-Aarteil S."/>
            <person name="Calhoun S."/>
            <person name="Haridas S."/>
            <person name="Kuo A."/>
            <person name="Mondo S."/>
            <person name="Pangilinan J."/>
            <person name="Riley R."/>
            <person name="Labutti K."/>
            <person name="Andreopoulos B."/>
            <person name="Lipzen A."/>
            <person name="Chen C."/>
            <person name="Yanf M."/>
            <person name="Daum C."/>
            <person name="Ng V."/>
            <person name="Clum A."/>
            <person name="Steindorff A."/>
            <person name="Ohm R."/>
            <person name="Martin F."/>
            <person name="Silar P."/>
            <person name="Natvig D."/>
            <person name="Lalanne C."/>
            <person name="Gautier V."/>
            <person name="Ament-Velasquez S.L."/>
            <person name="Kruys A."/>
            <person name="Hutchinson M.I."/>
            <person name="Powell A.J."/>
            <person name="Barry K."/>
            <person name="Miller A.N."/>
            <person name="Grigoriev I.V."/>
            <person name="Debuchy R."/>
            <person name="Gladieux P."/>
            <person name="Thoren M.H."/>
            <person name="Johannesson H."/>
        </authorList>
    </citation>
    <scope>NUCLEOTIDE SEQUENCE</scope>
    <source>
        <strain evidence="2">CBS 606.72</strain>
    </source>
</reference>
<feature type="coiled-coil region" evidence="1">
    <location>
        <begin position="1"/>
        <end position="64"/>
    </location>
</feature>
<feature type="non-terminal residue" evidence="2">
    <location>
        <position position="356"/>
    </location>
</feature>
<organism evidence="2 3">
    <name type="scientific">Immersiella caudata</name>
    <dbReference type="NCBI Taxonomy" id="314043"/>
    <lineage>
        <taxon>Eukaryota</taxon>
        <taxon>Fungi</taxon>
        <taxon>Dikarya</taxon>
        <taxon>Ascomycota</taxon>
        <taxon>Pezizomycotina</taxon>
        <taxon>Sordariomycetes</taxon>
        <taxon>Sordariomycetidae</taxon>
        <taxon>Sordariales</taxon>
        <taxon>Lasiosphaeriaceae</taxon>
        <taxon>Immersiella</taxon>
    </lineage>
</organism>
<feature type="non-terminal residue" evidence="2">
    <location>
        <position position="1"/>
    </location>
</feature>
<evidence type="ECO:0000256" key="1">
    <source>
        <dbReference type="SAM" id="Coils"/>
    </source>
</evidence>
<dbReference type="EMBL" id="JAULSU010000006">
    <property type="protein sequence ID" value="KAK0613845.1"/>
    <property type="molecule type" value="Genomic_DNA"/>
</dbReference>
<keyword evidence="3" id="KW-1185">Reference proteome</keyword>
<gene>
    <name evidence="2" type="ORF">B0T14DRAFT_384541</name>
</gene>
<sequence length="356" mass="40628">LLQKDTRIADLERELLIMEREFTRELDKLSRAESERSTFWQAKYAALSEVADAAEGELRRIREEGGWERVVRERDEEIRDLRRQIYGLKEWVSTSTRSDGRGQVADEEVGYMVKRLGNELQNWVLVNLRRVRIDLGKADEGVVAELGRLVPMYEELAMSSKVYLLQSLVSRLLVDLVFDAYFVGLSEEQARQLTQVETFLASFASSPEPINQWRSHTLTILKGEADQKLHKETFHITDTIVGRVNRILDAITDTKPTDPRDQGLRALIGSAIELSRLLVMQRAIFKVAMPEILPHQRTVFDPATMEDMGGEDEEGLEEREICCVAFPGIIKRGDESGGHLQYRNVIAKARVLCSPE</sequence>
<dbReference type="Proteomes" id="UP001175000">
    <property type="component" value="Unassembled WGS sequence"/>
</dbReference>